<protein>
    <submittedName>
        <fullName evidence="3">Uncharacterized protein</fullName>
    </submittedName>
</protein>
<dbReference type="AlphaFoldDB" id="A0A067SBM6"/>
<keyword evidence="4" id="KW-1185">Reference proteome</keyword>
<dbReference type="Proteomes" id="UP000027222">
    <property type="component" value="Unassembled WGS sequence"/>
</dbReference>
<feature type="compositionally biased region" description="Low complexity" evidence="1">
    <location>
        <begin position="131"/>
        <end position="140"/>
    </location>
</feature>
<feature type="signal peptide" evidence="2">
    <location>
        <begin position="1"/>
        <end position="25"/>
    </location>
</feature>
<gene>
    <name evidence="3" type="ORF">GALMADRAFT_146502</name>
</gene>
<accession>A0A067SBM6</accession>
<proteinExistence type="predicted"/>
<evidence type="ECO:0000313" key="3">
    <source>
        <dbReference type="EMBL" id="KDR68271.1"/>
    </source>
</evidence>
<evidence type="ECO:0000313" key="4">
    <source>
        <dbReference type="Proteomes" id="UP000027222"/>
    </source>
</evidence>
<feature type="chain" id="PRO_5001645600" evidence="2">
    <location>
        <begin position="26"/>
        <end position="157"/>
    </location>
</feature>
<sequence>MGKRVAFRILVVLAVLAPGAVPVLSISVASTFCPSHAAGPPRPLSPKANYEARTNRIDLADKGIVPLRRFSSHWRMYAGPEGRPIWAKLGGVVVGGRMDSPFFHCNSYLNLDSLPSLRQRTVIFQALAASTSAPASSNDPTPTPETHLQPNHLRLQD</sequence>
<name>A0A067SBM6_GALM3</name>
<reference evidence="4" key="1">
    <citation type="journal article" date="2014" name="Proc. Natl. Acad. Sci. U.S.A.">
        <title>Extensive sampling of basidiomycete genomes demonstrates inadequacy of the white-rot/brown-rot paradigm for wood decay fungi.</title>
        <authorList>
            <person name="Riley R."/>
            <person name="Salamov A.A."/>
            <person name="Brown D.W."/>
            <person name="Nagy L.G."/>
            <person name="Floudas D."/>
            <person name="Held B.W."/>
            <person name="Levasseur A."/>
            <person name="Lombard V."/>
            <person name="Morin E."/>
            <person name="Otillar R."/>
            <person name="Lindquist E.A."/>
            <person name="Sun H."/>
            <person name="LaButti K.M."/>
            <person name="Schmutz J."/>
            <person name="Jabbour D."/>
            <person name="Luo H."/>
            <person name="Baker S.E."/>
            <person name="Pisabarro A.G."/>
            <person name="Walton J.D."/>
            <person name="Blanchette R.A."/>
            <person name="Henrissat B."/>
            <person name="Martin F."/>
            <person name="Cullen D."/>
            <person name="Hibbett D.S."/>
            <person name="Grigoriev I.V."/>
        </authorList>
    </citation>
    <scope>NUCLEOTIDE SEQUENCE [LARGE SCALE GENOMIC DNA]</scope>
    <source>
        <strain evidence="4">CBS 339.88</strain>
    </source>
</reference>
<keyword evidence="2" id="KW-0732">Signal</keyword>
<organism evidence="3 4">
    <name type="scientific">Galerina marginata (strain CBS 339.88)</name>
    <dbReference type="NCBI Taxonomy" id="685588"/>
    <lineage>
        <taxon>Eukaryota</taxon>
        <taxon>Fungi</taxon>
        <taxon>Dikarya</taxon>
        <taxon>Basidiomycota</taxon>
        <taxon>Agaricomycotina</taxon>
        <taxon>Agaricomycetes</taxon>
        <taxon>Agaricomycetidae</taxon>
        <taxon>Agaricales</taxon>
        <taxon>Agaricineae</taxon>
        <taxon>Strophariaceae</taxon>
        <taxon>Galerina</taxon>
    </lineage>
</organism>
<dbReference type="HOGENOM" id="CLU_1678023_0_0_1"/>
<feature type="region of interest" description="Disordered" evidence="1">
    <location>
        <begin position="131"/>
        <end position="157"/>
    </location>
</feature>
<dbReference type="EMBL" id="KL142409">
    <property type="protein sequence ID" value="KDR68271.1"/>
    <property type="molecule type" value="Genomic_DNA"/>
</dbReference>
<evidence type="ECO:0000256" key="1">
    <source>
        <dbReference type="SAM" id="MobiDB-lite"/>
    </source>
</evidence>
<evidence type="ECO:0000256" key="2">
    <source>
        <dbReference type="SAM" id="SignalP"/>
    </source>
</evidence>